<protein>
    <recommendedName>
        <fullName evidence="2">Pyrrolo-quinoline quinone repeat domain-containing protein</fullName>
    </recommendedName>
</protein>
<dbReference type="InterPro" id="IPR015943">
    <property type="entry name" value="WD40/YVTN_repeat-like_dom_sf"/>
</dbReference>
<dbReference type="STRING" id="477974.Daud_0752"/>
<dbReference type="InterPro" id="IPR002372">
    <property type="entry name" value="PQQ_rpt_dom"/>
</dbReference>
<accession>B1I2R1</accession>
<dbReference type="AlphaFoldDB" id="B1I2R1"/>
<evidence type="ECO:0000256" key="1">
    <source>
        <dbReference type="SAM" id="MobiDB-lite"/>
    </source>
</evidence>
<evidence type="ECO:0000259" key="2">
    <source>
        <dbReference type="Pfam" id="PF13360"/>
    </source>
</evidence>
<dbReference type="EMBL" id="CP000860">
    <property type="protein sequence ID" value="ACA59277.1"/>
    <property type="molecule type" value="Genomic_DNA"/>
</dbReference>
<dbReference type="Proteomes" id="UP000008544">
    <property type="component" value="Chromosome"/>
</dbReference>
<keyword evidence="4" id="KW-1185">Reference proteome</keyword>
<name>B1I2R1_DESAP</name>
<feature type="region of interest" description="Disordered" evidence="1">
    <location>
        <begin position="289"/>
        <end position="310"/>
    </location>
</feature>
<gene>
    <name evidence="3" type="ordered locus">Daud_0752</name>
</gene>
<organism evidence="3 4">
    <name type="scientific">Desulforudis audaxviator (strain MP104C)</name>
    <dbReference type="NCBI Taxonomy" id="477974"/>
    <lineage>
        <taxon>Bacteria</taxon>
        <taxon>Bacillati</taxon>
        <taxon>Bacillota</taxon>
        <taxon>Clostridia</taxon>
        <taxon>Thermoanaerobacterales</taxon>
        <taxon>Candidatus Desulforudaceae</taxon>
        <taxon>Candidatus Desulforudis</taxon>
    </lineage>
</organism>
<dbReference type="eggNOG" id="COG1520">
    <property type="taxonomic scope" value="Bacteria"/>
</dbReference>
<dbReference type="SUPFAM" id="SSF50998">
    <property type="entry name" value="Quinoprotein alcohol dehydrogenase-like"/>
    <property type="match status" value="1"/>
</dbReference>
<evidence type="ECO:0000313" key="4">
    <source>
        <dbReference type="Proteomes" id="UP000008544"/>
    </source>
</evidence>
<dbReference type="Pfam" id="PF13360">
    <property type="entry name" value="PQQ_2"/>
    <property type="match status" value="1"/>
</dbReference>
<proteinExistence type="predicted"/>
<dbReference type="KEGG" id="dau:Daud_0752"/>
<dbReference type="RefSeq" id="WP_012301863.1">
    <property type="nucleotide sequence ID" value="NC_010424.1"/>
</dbReference>
<feature type="domain" description="Pyrrolo-quinoline quinone repeat" evidence="2">
    <location>
        <begin position="59"/>
        <end position="283"/>
    </location>
</feature>
<dbReference type="InterPro" id="IPR011047">
    <property type="entry name" value="Quinoprotein_ADH-like_sf"/>
</dbReference>
<dbReference type="Gene3D" id="2.130.10.10">
    <property type="entry name" value="YVTN repeat-like/Quinoprotein amine dehydrogenase"/>
    <property type="match status" value="1"/>
</dbReference>
<evidence type="ECO:0000313" key="3">
    <source>
        <dbReference type="EMBL" id="ACA59277.1"/>
    </source>
</evidence>
<sequence>MTLGVEVKWSAANSRVELAWPIPQVQPAWLSKDPNLLVVAGPERIYPIDGSSFFRLAGGGLSRLDGNGRVLWTAALPLSSPVLELLPAPEGNAFVLERGGTLLAVDNEGGLAWRLRLPSGGDQPRMALGAAGELFVTTGEQLWSITPQGEVAWVFPAPHPVVVPPAPAATGGVYLGTEQAVFSLSPAGAVRWSRPVPVTSPGMVPERDGTLRVYTSRGATIFAAGGREVADLDLSMDGFLSGRLGESWPENKYVSLQRWLKGAEGQTYVLDSRHRRALLALDVAGLSRPVGNPVRPGPGGAGTPETAPGL</sequence>
<reference evidence="4" key="1">
    <citation type="submission" date="2007-10" db="EMBL/GenBank/DDBJ databases">
        <title>Complete sequence of chromosome of Desulforudis audaxviator MP104C.</title>
        <authorList>
            <person name="Copeland A."/>
            <person name="Lucas S."/>
            <person name="Lapidus A."/>
            <person name="Barry K."/>
            <person name="Glavina del Rio T."/>
            <person name="Dalin E."/>
            <person name="Tice H."/>
            <person name="Bruce D."/>
            <person name="Pitluck S."/>
            <person name="Lowry S.R."/>
            <person name="Larimer F."/>
            <person name="Land M.L."/>
            <person name="Hauser L."/>
            <person name="Kyrpides N."/>
            <person name="Ivanova N.N."/>
            <person name="Richardson P."/>
        </authorList>
    </citation>
    <scope>NUCLEOTIDE SEQUENCE [LARGE SCALE GENOMIC DNA]</scope>
    <source>
        <strain evidence="4">MP104C</strain>
    </source>
</reference>
<reference evidence="3 4" key="2">
    <citation type="journal article" date="2008" name="Science">
        <title>Environmental genomics reveals a single-species ecosystem deep within Earth.</title>
        <authorList>
            <person name="Chivian D."/>
            <person name="Brodie E.L."/>
            <person name="Alm E.J."/>
            <person name="Culley D.E."/>
            <person name="Dehal P.S."/>
            <person name="Desantis T.Z."/>
            <person name="Gihring T.M."/>
            <person name="Lapidus A."/>
            <person name="Lin L.H."/>
            <person name="Lowry S.R."/>
            <person name="Moser D.P."/>
            <person name="Richardson P.M."/>
            <person name="Southam G."/>
            <person name="Wanger G."/>
            <person name="Pratt L.M."/>
            <person name="Andersen G.L."/>
            <person name="Hazen T.C."/>
            <person name="Brockman F.J."/>
            <person name="Arkin A.P."/>
            <person name="Onstott T.C."/>
        </authorList>
    </citation>
    <scope>NUCLEOTIDE SEQUENCE [LARGE SCALE GENOMIC DNA]</scope>
    <source>
        <strain evidence="3 4">MP104C</strain>
    </source>
</reference>
<dbReference type="HOGENOM" id="CLU_896365_0_0_9"/>